<reference evidence="4" key="1">
    <citation type="journal article" date="2023" name="Nat. Commun.">
        <title>Diploid and tetraploid genomes of Acorus and the evolution of monocots.</title>
        <authorList>
            <person name="Ma L."/>
            <person name="Liu K.W."/>
            <person name="Li Z."/>
            <person name="Hsiao Y.Y."/>
            <person name="Qi Y."/>
            <person name="Fu T."/>
            <person name="Tang G.D."/>
            <person name="Zhang D."/>
            <person name="Sun W.H."/>
            <person name="Liu D.K."/>
            <person name="Li Y."/>
            <person name="Chen G.Z."/>
            <person name="Liu X.D."/>
            <person name="Liao X.Y."/>
            <person name="Jiang Y.T."/>
            <person name="Yu X."/>
            <person name="Hao Y."/>
            <person name="Huang J."/>
            <person name="Zhao X.W."/>
            <person name="Ke S."/>
            <person name="Chen Y.Y."/>
            <person name="Wu W.L."/>
            <person name="Hsu J.L."/>
            <person name="Lin Y.F."/>
            <person name="Huang M.D."/>
            <person name="Li C.Y."/>
            <person name="Huang L."/>
            <person name="Wang Z.W."/>
            <person name="Zhao X."/>
            <person name="Zhong W.Y."/>
            <person name="Peng D.H."/>
            <person name="Ahmad S."/>
            <person name="Lan S."/>
            <person name="Zhang J.S."/>
            <person name="Tsai W.C."/>
            <person name="Van de Peer Y."/>
            <person name="Liu Z.J."/>
        </authorList>
    </citation>
    <scope>NUCLEOTIDE SEQUENCE</scope>
    <source>
        <strain evidence="4">SCP</strain>
    </source>
</reference>
<dbReference type="GO" id="GO:0003700">
    <property type="term" value="F:DNA-binding transcription factor activity"/>
    <property type="evidence" value="ECO:0007669"/>
    <property type="project" value="TreeGrafter"/>
</dbReference>
<comment type="caution">
    <text evidence="4">The sequence shown here is derived from an EMBL/GenBank/DDBJ whole genome shotgun (WGS) entry which is preliminary data.</text>
</comment>
<dbReference type="PANTHER" id="PTHR31100:SF63">
    <property type="entry name" value="AT-HOOK MOTIF NUCLEAR-LOCALIZED PROTEIN"/>
    <property type="match status" value="1"/>
</dbReference>
<comment type="subcellular location">
    <subcellularLocation>
        <location evidence="1">Nucleus</location>
    </subcellularLocation>
</comment>
<dbReference type="Proteomes" id="UP001179952">
    <property type="component" value="Unassembled WGS sequence"/>
</dbReference>
<dbReference type="EMBL" id="JAUJYN010000002">
    <property type="protein sequence ID" value="KAK1278392.1"/>
    <property type="molecule type" value="Genomic_DNA"/>
</dbReference>
<name>A0AAV9BQH6_ACOGR</name>
<dbReference type="PIRSF" id="PIRSF016021">
    <property type="entry name" value="ESCAROLA"/>
    <property type="match status" value="1"/>
</dbReference>
<dbReference type="Pfam" id="PF03479">
    <property type="entry name" value="PCC"/>
    <property type="match status" value="1"/>
</dbReference>
<dbReference type="GO" id="GO:0003680">
    <property type="term" value="F:minor groove of adenine-thymine-rich DNA binding"/>
    <property type="evidence" value="ECO:0007669"/>
    <property type="project" value="UniProtKB-UniRule"/>
</dbReference>
<dbReference type="Gene3D" id="3.30.1330.80">
    <property type="entry name" value="Hypothetical protein, similar to alpha- acetolactate decarboxylase, domain 2"/>
    <property type="match status" value="1"/>
</dbReference>
<feature type="domain" description="PPC" evidence="3">
    <location>
        <begin position="40"/>
        <end position="179"/>
    </location>
</feature>
<sequence length="238" mass="24296">MSSDFAVVGVNPSPVKKPRGRPPGSKNKPKPPLVITRDSESSMRPAVLEVASGTDVVEAVAGFARRRRLAISVLSGSGAVSNVTLRHPTSAASVLALHGRFDILSLSGTLFPPSAASAAVKSPPLAISLAGVQGQVIGGTIAGSLIAAGPVVLIVASFQNPTFHRLSSVADEAEEEGEDEKEEAEGEGKKGERRGYSAAGDGGSSASGAAASNSLFGHFSPDVLAWAPPQLRPPHHPF</sequence>
<gene>
    <name evidence="4" type="ORF">QJS04_geneDACA016573</name>
</gene>
<proteinExistence type="predicted"/>
<reference evidence="4" key="2">
    <citation type="submission" date="2023-06" db="EMBL/GenBank/DDBJ databases">
        <authorList>
            <person name="Ma L."/>
            <person name="Liu K.-W."/>
            <person name="Li Z."/>
            <person name="Hsiao Y.-Y."/>
            <person name="Qi Y."/>
            <person name="Fu T."/>
            <person name="Tang G."/>
            <person name="Zhang D."/>
            <person name="Sun W.-H."/>
            <person name="Liu D.-K."/>
            <person name="Li Y."/>
            <person name="Chen G.-Z."/>
            <person name="Liu X.-D."/>
            <person name="Liao X.-Y."/>
            <person name="Jiang Y.-T."/>
            <person name="Yu X."/>
            <person name="Hao Y."/>
            <person name="Huang J."/>
            <person name="Zhao X.-W."/>
            <person name="Ke S."/>
            <person name="Chen Y.-Y."/>
            <person name="Wu W.-L."/>
            <person name="Hsu J.-L."/>
            <person name="Lin Y.-F."/>
            <person name="Huang M.-D."/>
            <person name="Li C.-Y."/>
            <person name="Huang L."/>
            <person name="Wang Z.-W."/>
            <person name="Zhao X."/>
            <person name="Zhong W.-Y."/>
            <person name="Peng D.-H."/>
            <person name="Ahmad S."/>
            <person name="Lan S."/>
            <person name="Zhang J.-S."/>
            <person name="Tsai W.-C."/>
            <person name="Van De Peer Y."/>
            <person name="Liu Z.-J."/>
        </authorList>
    </citation>
    <scope>NUCLEOTIDE SEQUENCE</scope>
    <source>
        <strain evidence="4">SCP</strain>
        <tissue evidence="4">Leaves</tissue>
    </source>
</reference>
<evidence type="ECO:0000313" key="4">
    <source>
        <dbReference type="EMBL" id="KAK1278392.1"/>
    </source>
</evidence>
<dbReference type="SUPFAM" id="SSF117856">
    <property type="entry name" value="AF0104/ALDC/Ptd012-like"/>
    <property type="match status" value="1"/>
</dbReference>
<keyword evidence="1" id="KW-0804">Transcription</keyword>
<evidence type="ECO:0000256" key="1">
    <source>
        <dbReference type="PIRNR" id="PIRNR016021"/>
    </source>
</evidence>
<feature type="compositionally biased region" description="Basic and acidic residues" evidence="2">
    <location>
        <begin position="186"/>
        <end position="195"/>
    </location>
</feature>
<accession>A0AAV9BQH6</accession>
<dbReference type="InterPro" id="IPR005175">
    <property type="entry name" value="PPC_dom"/>
</dbReference>
<feature type="region of interest" description="Disordered" evidence="2">
    <location>
        <begin position="168"/>
        <end position="211"/>
    </location>
</feature>
<keyword evidence="1 4" id="KW-0238">DNA-binding</keyword>
<organism evidence="4 5">
    <name type="scientific">Acorus gramineus</name>
    <name type="common">Dwarf sweet flag</name>
    <dbReference type="NCBI Taxonomy" id="55184"/>
    <lineage>
        <taxon>Eukaryota</taxon>
        <taxon>Viridiplantae</taxon>
        <taxon>Streptophyta</taxon>
        <taxon>Embryophyta</taxon>
        <taxon>Tracheophyta</taxon>
        <taxon>Spermatophyta</taxon>
        <taxon>Magnoliopsida</taxon>
        <taxon>Liliopsida</taxon>
        <taxon>Acoraceae</taxon>
        <taxon>Acorus</taxon>
    </lineage>
</organism>
<dbReference type="GO" id="GO:0005634">
    <property type="term" value="C:nucleus"/>
    <property type="evidence" value="ECO:0007669"/>
    <property type="project" value="UniProtKB-SubCell"/>
</dbReference>
<keyword evidence="1" id="KW-0539">Nucleus</keyword>
<protein>
    <recommendedName>
        <fullName evidence="1">AT-hook motif nuclear-localized protein</fullName>
    </recommendedName>
</protein>
<feature type="region of interest" description="Disordered" evidence="2">
    <location>
        <begin position="1"/>
        <end position="40"/>
    </location>
</feature>
<keyword evidence="5" id="KW-1185">Reference proteome</keyword>
<evidence type="ECO:0000259" key="3">
    <source>
        <dbReference type="PROSITE" id="PS51742"/>
    </source>
</evidence>
<dbReference type="AlphaFoldDB" id="A0AAV9BQH6"/>
<dbReference type="PANTHER" id="PTHR31100">
    <property type="entry name" value="AT-HOOK MOTIF NUCLEAR-LOCALIZED PROTEIN 15"/>
    <property type="match status" value="1"/>
</dbReference>
<dbReference type="PROSITE" id="PS51742">
    <property type="entry name" value="PPC"/>
    <property type="match status" value="1"/>
</dbReference>
<dbReference type="InterPro" id="IPR014476">
    <property type="entry name" value="AHL15-29"/>
</dbReference>
<keyword evidence="1" id="KW-0805">Transcription regulation</keyword>
<dbReference type="CDD" id="cd11378">
    <property type="entry name" value="DUF296"/>
    <property type="match status" value="1"/>
</dbReference>
<evidence type="ECO:0000256" key="2">
    <source>
        <dbReference type="SAM" id="MobiDB-lite"/>
    </source>
</evidence>
<comment type="function">
    <text evidence="1">Transcription factor that specifically binds AT-rich DNA sequences related to the nuclear matrix attachment regions (MARs).</text>
</comment>
<feature type="compositionally biased region" description="Acidic residues" evidence="2">
    <location>
        <begin position="171"/>
        <end position="185"/>
    </location>
</feature>
<evidence type="ECO:0000313" key="5">
    <source>
        <dbReference type="Proteomes" id="UP001179952"/>
    </source>
</evidence>